<dbReference type="PANTHER" id="PTHR21497:SF24">
    <property type="entry name" value="E3 UBIQUITIN-PROTEIN LIGASE UBR1"/>
    <property type="match status" value="1"/>
</dbReference>
<dbReference type="InterPro" id="IPR044046">
    <property type="entry name" value="E3_ligase_UBR-like_C"/>
</dbReference>
<feature type="domain" description="UBR-type" evidence="12">
    <location>
        <begin position="193"/>
        <end position="264"/>
    </location>
</feature>
<dbReference type="CDD" id="cd19672">
    <property type="entry name" value="UBR-box_UBR1_like"/>
    <property type="match status" value="1"/>
</dbReference>
<dbReference type="InterPro" id="IPR014719">
    <property type="entry name" value="Ribosomal_bL12_C/ClpS-like"/>
</dbReference>
<dbReference type="InterPro" id="IPR039164">
    <property type="entry name" value="UBR1-like"/>
</dbReference>
<dbReference type="Pfam" id="PF18995">
    <property type="entry name" value="PRT6_C"/>
    <property type="match status" value="1"/>
</dbReference>
<keyword evidence="7 10" id="KW-0862">Zinc</keyword>
<feature type="compositionally biased region" description="Basic residues" evidence="11">
    <location>
        <begin position="1522"/>
        <end position="1533"/>
    </location>
</feature>
<comment type="function">
    <text evidence="10">Ubiquitin ligase protein which is a component of the N-end rule pathway. Recognizes and binds to proteins bearing specific N-terminal residues that are destabilizing according to the N-end rule, leading to their ubiquitination and subsequent degradation.</text>
</comment>
<dbReference type="SUPFAM" id="SSF54736">
    <property type="entry name" value="ClpS-like"/>
    <property type="match status" value="1"/>
</dbReference>
<dbReference type="WBParaSite" id="L893_g14800.t1">
    <property type="protein sequence ID" value="L893_g14800.t1"/>
    <property type="gene ID" value="L893_g14800"/>
</dbReference>
<dbReference type="Proteomes" id="UP000095287">
    <property type="component" value="Unplaced"/>
</dbReference>
<dbReference type="Pfam" id="PF02207">
    <property type="entry name" value="zf-UBR"/>
    <property type="match status" value="1"/>
</dbReference>
<accession>A0A1I7YC24</accession>
<evidence type="ECO:0000256" key="2">
    <source>
        <dbReference type="ARBA" id="ARBA00004906"/>
    </source>
</evidence>
<evidence type="ECO:0000313" key="13">
    <source>
        <dbReference type="Proteomes" id="UP000095287"/>
    </source>
</evidence>
<dbReference type="GO" id="GO:0000151">
    <property type="term" value="C:ubiquitin ligase complex"/>
    <property type="evidence" value="ECO:0007669"/>
    <property type="project" value="TreeGrafter"/>
</dbReference>
<dbReference type="GO" id="GO:0061630">
    <property type="term" value="F:ubiquitin protein ligase activity"/>
    <property type="evidence" value="ECO:0007669"/>
    <property type="project" value="UniProtKB-UniRule"/>
</dbReference>
<proteinExistence type="inferred from homology"/>
<feature type="zinc finger region" description="UBR-type" evidence="9">
    <location>
        <begin position="193"/>
        <end position="264"/>
    </location>
</feature>
<dbReference type="GO" id="GO:0008270">
    <property type="term" value="F:zinc ion binding"/>
    <property type="evidence" value="ECO:0007669"/>
    <property type="project" value="UniProtKB-UniRule"/>
</dbReference>
<feature type="compositionally biased region" description="Low complexity" evidence="11">
    <location>
        <begin position="1809"/>
        <end position="1831"/>
    </location>
</feature>
<evidence type="ECO:0000256" key="5">
    <source>
        <dbReference type="ARBA" id="ARBA00022771"/>
    </source>
</evidence>
<protein>
    <recommendedName>
        <fullName evidence="10">E3 ubiquitin-protein ligase</fullName>
        <ecNumber evidence="10">2.3.2.27</ecNumber>
    </recommendedName>
</protein>
<feature type="region of interest" description="Disordered" evidence="11">
    <location>
        <begin position="1514"/>
        <end position="1556"/>
    </location>
</feature>
<dbReference type="PROSITE" id="PS51157">
    <property type="entry name" value="ZF_UBR"/>
    <property type="match status" value="1"/>
</dbReference>
<evidence type="ECO:0000259" key="12">
    <source>
        <dbReference type="PROSITE" id="PS51157"/>
    </source>
</evidence>
<dbReference type="Pfam" id="PF22960">
    <property type="entry name" value="WHD_UBR1"/>
    <property type="match status" value="1"/>
</dbReference>
<dbReference type="FunFam" id="2.10.110.30:FF:000001">
    <property type="entry name" value="E3 ubiquitin-protein ligase UBR2 isoform 1"/>
    <property type="match status" value="1"/>
</dbReference>
<dbReference type="Pfam" id="PF02617">
    <property type="entry name" value="ClpS"/>
    <property type="match status" value="1"/>
</dbReference>
<dbReference type="Gene3D" id="3.30.1390.10">
    <property type="match status" value="1"/>
</dbReference>
<name>A0A1I7YC24_9BILA</name>
<comment type="similarity">
    <text evidence="8 10">Belongs to the E3 ubiquitin-protein ligase UBR1-like family.</text>
</comment>
<evidence type="ECO:0000256" key="3">
    <source>
        <dbReference type="ARBA" id="ARBA00022679"/>
    </source>
</evidence>
<dbReference type="Gene3D" id="2.10.110.30">
    <property type="match status" value="1"/>
</dbReference>
<keyword evidence="6 10" id="KW-0833">Ubl conjugation pathway</keyword>
<keyword evidence="5 10" id="KW-0863">Zinc-finger</keyword>
<comment type="catalytic activity">
    <reaction evidence="1 10">
        <text>S-ubiquitinyl-[E2 ubiquitin-conjugating enzyme]-L-cysteine + [acceptor protein]-L-lysine = [E2 ubiquitin-conjugating enzyme]-L-cysteine + N(6)-ubiquitinyl-[acceptor protein]-L-lysine.</text>
        <dbReference type="EC" id="2.3.2.27"/>
    </reaction>
</comment>
<dbReference type="GO" id="GO:0016567">
    <property type="term" value="P:protein ubiquitination"/>
    <property type="evidence" value="ECO:0007669"/>
    <property type="project" value="UniProtKB-UniRule"/>
</dbReference>
<dbReference type="InterPro" id="IPR003769">
    <property type="entry name" value="ClpS_core"/>
</dbReference>
<evidence type="ECO:0000256" key="8">
    <source>
        <dbReference type="ARBA" id="ARBA00046341"/>
    </source>
</evidence>
<evidence type="ECO:0000256" key="1">
    <source>
        <dbReference type="ARBA" id="ARBA00000900"/>
    </source>
</evidence>
<evidence type="ECO:0000256" key="6">
    <source>
        <dbReference type="ARBA" id="ARBA00022786"/>
    </source>
</evidence>
<dbReference type="FunFam" id="3.30.1390.10:FF:000010">
    <property type="entry name" value="E3 ubiquitin-protein ligase ubr-1"/>
    <property type="match status" value="1"/>
</dbReference>
<dbReference type="InterPro" id="IPR055194">
    <property type="entry name" value="UBR1-like_WH"/>
</dbReference>
<dbReference type="SMART" id="SM00396">
    <property type="entry name" value="ZnF_UBR1"/>
    <property type="match status" value="1"/>
</dbReference>
<keyword evidence="4 10" id="KW-0479">Metal-binding</keyword>
<dbReference type="InterPro" id="IPR003126">
    <property type="entry name" value="Znf_UBR"/>
</dbReference>
<keyword evidence="13" id="KW-1185">Reference proteome</keyword>
<organism evidence="13 14">
    <name type="scientific">Steinernema glaseri</name>
    <dbReference type="NCBI Taxonomy" id="37863"/>
    <lineage>
        <taxon>Eukaryota</taxon>
        <taxon>Metazoa</taxon>
        <taxon>Ecdysozoa</taxon>
        <taxon>Nematoda</taxon>
        <taxon>Chromadorea</taxon>
        <taxon>Rhabditida</taxon>
        <taxon>Tylenchina</taxon>
        <taxon>Panagrolaimomorpha</taxon>
        <taxon>Strongyloidoidea</taxon>
        <taxon>Steinernematidae</taxon>
        <taxon>Steinernema</taxon>
    </lineage>
</organism>
<dbReference type="UniPathway" id="UPA00143"/>
<feature type="compositionally biased region" description="Low complexity" evidence="11">
    <location>
        <begin position="498"/>
        <end position="514"/>
    </location>
</feature>
<feature type="region of interest" description="Disordered" evidence="11">
    <location>
        <begin position="1247"/>
        <end position="1270"/>
    </location>
</feature>
<dbReference type="EC" id="2.3.2.27" evidence="10"/>
<keyword evidence="3 10" id="KW-0808">Transferase</keyword>
<evidence type="ECO:0000313" key="14">
    <source>
        <dbReference type="WBParaSite" id="L893_g14800.t1"/>
    </source>
</evidence>
<evidence type="ECO:0000256" key="7">
    <source>
        <dbReference type="ARBA" id="ARBA00022833"/>
    </source>
</evidence>
<evidence type="ECO:0000256" key="9">
    <source>
        <dbReference type="PROSITE-ProRule" id="PRU00508"/>
    </source>
</evidence>
<comment type="pathway">
    <text evidence="2 10">Protein modification; protein ubiquitination.</text>
</comment>
<evidence type="ECO:0000256" key="11">
    <source>
        <dbReference type="SAM" id="MobiDB-lite"/>
    </source>
</evidence>
<feature type="region of interest" description="Disordered" evidence="11">
    <location>
        <begin position="495"/>
        <end position="516"/>
    </location>
</feature>
<feature type="compositionally biased region" description="Basic and acidic residues" evidence="11">
    <location>
        <begin position="1534"/>
        <end position="1550"/>
    </location>
</feature>
<sequence>MPNAQLIHVSCRVRHGSRPPVLTDHSAIRIDRVYRRCCDAVRENDADGRVRHIAAAKRSRLAVAARVFRRRGTPPPPADRRLATVFLAIKTPSCSDLMIDKFTQPVNNEDWLRTTERFYEHVSTECPLIFAPKGDVDREAHDQYDESKINASLIRPVALMLCGQNVELENNQVSLSLLNDIAGLDSAGRRPGQLCGHVFKKGEATYSCKECASDNTCVLCDKCFRKSPHVSHKYKMFTSQGGGYCDCGDEEAWKKDYACLLHTKEPQPGDENLRLFSELPFALKDRLTRVCRIVLRYAIGCLCHEDTEVLPPFLKKATNNELPYQTILFNDETHTYDAVIRALELAIHCSNNTAMLLATLVDREGRTSVKAGSKEICERVKNDIQRRTQKDSNRRTQKKGPLDVKVYDSNLVAHQMYSSRLINWLTRQINNFPPLAEIIGNVLLHTIIDDSHDLLLSPVSQENRKKRRKKRDDSEEYVLVSPDAMVESEQLSDLTIVSSSSSSRGNTPESSSGSESDRLSLVVKMMIKDRRLWKSARLNFHQMLMATVLMDIEQKKLFSKQFIKLYKQLYNDFIDDDHDHGVSIVAMTVQFFTVTTVARELISVDDALKTVFEVLIEHCRGYVKVSQFNPDIQHLDFSSFGFPAVLKRALFILKDAEYLLTCVPKPNEWTDALRKGFITGVTMFVDFLAMMQGMDEVRRQSVEHQLFESEWETGFNIQIRVQEATSLILAWAAVDPEVHRAVFNLVLKRVEAVIRKHSEFSKKRDRSLYEYRTKSYEFDVSKGVISIHQSLWRLLAGLFGATPEVLKHVVVESNDSNEAWMETDQDDSKINLKGKRAMLMEMSLRVMVLSAQTAANLWRRNGFSLVNQIHNYFSPLCRSEMFDRDILALQVGAALSTPETFLIRLIDRFGLMRWADPTASEEQSAPPTPTTRAVPLVEEIRPAVVVNFGTTAGATVRANVVPVPPQPQQTPAATMEESSKIIVTMAEEFLHLVIIICMERYGPGVGMTSRKDMLKHEIVHLLCAGPMQFSKIDKVLIANFRQRHLEFPLFQVIPDDPLSDNIVIEQAVMEVGDFTKPSKSSAGVFTLKKELRKRYNAFYYHYSRSDISAAEQHQQKERSKEPLEIAACPPPTPPAFSPFFSSIPQLLKSPLLLKVMKLCLDRHAKRNRFSSDGLLHRVLFVLGMGLNEQERSMDVPDGELFDFITAAKEEGIRQSLQSLVGKQESHSHANLLMWTVKKFDDLEKRASGAMEVDEKPEPASTDRVDSGAADKARRRAAMAAKMRANAMGQMNKMAKSFMSQHKDIVETAEGADKARSKKGVSFMDDDIEYSQISEDNKFPVCCGPEKTEVEHITPRRARCMLCQEEEEMCDTSRPIVCAAYVQESALFNQRGHAQLPNYGPVFVPVTMDRGLDMSTCAHTMHHDCYINHTESLFARERSRPRNQMAINQRMIDIEEREYQCPLCKRLSNCAIPLMPALKLFKLKGFSQDRPTTNESFEDWLTNIADLITKPITAIGPMPTAHKPVKSHSRKRSHSERSLLDLVKSENREQQKVSLAEQSVLSTSVPSASTLSLLMGEADPAAAARADAAVNRTVEMVLGEGSAGEPGSRAASLSVNDVDMADSGSVTSGPSRGDSTANLLSLPSNIFHKIKCMLPTKLPKDNVPSGFISWDMIKAFIKNLPAVQTSHQVTDNQKNYLEFTTAIAGTTFVLRELSAILREENKPLFGAFNTRQRDCLNAVSRLAVLVPFNCRTALLRLVVSRAFGALLAVPEKYDHMASWTGPVYPTTPFAETSAALNSTFNLNYDPMEVGPYSPTSPQSPPHSAASGGSASAHRGITSPFAPPPSVSETLMNQLKTNVSVHHVDMLSLAVELMMTIGYMWLDGRQVLHTHNRQDNTQKIADGSLDELYALRLTLLAHICQVMGGFRDGEPDASLEESDAEKALNARITELYRLACPGEDLRDARRLRILLHEAIVDFLRPIAILYNSITLIPPPEALKDPSLDEFEPLLRYMGLSHRFMDLIEGQFVERLFANWGKYYPQPDRQVPRPVQLPIRLNRLIDLPNDITDVVNMAVNYRCPSVRAEELATACPTMCLVCGTILCSQSYCCQQTIGKEAVGACTFHTKSCSGSGGIFLRLRDSQLLILANRSRGMLKPAPYVDEFGETDQGFRRGNPLHLNKELYAKIQQLWLHQRITEEVVSQYDINYRYVTMEWQHF</sequence>
<dbReference type="GO" id="GO:0005737">
    <property type="term" value="C:cytoplasm"/>
    <property type="evidence" value="ECO:0007669"/>
    <property type="project" value="TreeGrafter"/>
</dbReference>
<evidence type="ECO:0000256" key="4">
    <source>
        <dbReference type="ARBA" id="ARBA00022723"/>
    </source>
</evidence>
<evidence type="ECO:0000256" key="10">
    <source>
        <dbReference type="RuleBase" id="RU366018"/>
    </source>
</evidence>
<reference evidence="14" key="1">
    <citation type="submission" date="2016-11" db="UniProtKB">
        <authorList>
            <consortium name="WormBaseParasite"/>
        </authorList>
    </citation>
    <scope>IDENTIFICATION</scope>
</reference>
<dbReference type="GO" id="GO:0071596">
    <property type="term" value="P:ubiquitin-dependent protein catabolic process via the N-end rule pathway"/>
    <property type="evidence" value="ECO:0007669"/>
    <property type="project" value="UniProtKB-UniRule"/>
</dbReference>
<dbReference type="PANTHER" id="PTHR21497">
    <property type="entry name" value="UBIQUITIN LIGASE E3 ALPHA-RELATED"/>
    <property type="match status" value="1"/>
</dbReference>
<feature type="region of interest" description="Disordered" evidence="11">
    <location>
        <begin position="1807"/>
        <end position="1843"/>
    </location>
</feature>